<reference evidence="3" key="1">
    <citation type="submission" date="2023-07" db="EMBL/GenBank/DDBJ databases">
        <title>Two novel species in the genus Flavivirga.</title>
        <authorList>
            <person name="Kwon K."/>
        </authorList>
    </citation>
    <scope>NUCLEOTIDE SEQUENCE</scope>
    <source>
        <strain evidence="3">KCTC 52353</strain>
    </source>
</reference>
<dbReference type="Gene3D" id="3.20.20.140">
    <property type="entry name" value="Metal-dependent hydrolases"/>
    <property type="match status" value="1"/>
</dbReference>
<dbReference type="EMBL" id="JAUOEK010000056">
    <property type="protein sequence ID" value="MDO5968923.1"/>
    <property type="molecule type" value="Genomic_DNA"/>
</dbReference>
<dbReference type="Proteomes" id="UP001176883">
    <property type="component" value="Unassembled WGS sequence"/>
</dbReference>
<dbReference type="InterPro" id="IPR006680">
    <property type="entry name" value="Amidohydro-rel"/>
</dbReference>
<comment type="similarity">
    <text evidence="1">Belongs to the metallo-dependent hydrolases superfamily.</text>
</comment>
<name>A0ABT8W730_9FLAO</name>
<dbReference type="PANTHER" id="PTHR43569:SF2">
    <property type="entry name" value="AMIDOHYDROLASE-RELATED DOMAIN-CONTAINING PROTEIN"/>
    <property type="match status" value="1"/>
</dbReference>
<dbReference type="RefSeq" id="WP_303276607.1">
    <property type="nucleotide sequence ID" value="NZ_JAUOEK010000056.1"/>
</dbReference>
<evidence type="ECO:0000256" key="1">
    <source>
        <dbReference type="ARBA" id="ARBA00038310"/>
    </source>
</evidence>
<dbReference type="InterPro" id="IPR032466">
    <property type="entry name" value="Metal_Hydrolase"/>
</dbReference>
<accession>A0ABT8W730</accession>
<organism evidence="3 4">
    <name type="scientific">Flavivirga aquimarina</name>
    <dbReference type="NCBI Taxonomy" id="2027862"/>
    <lineage>
        <taxon>Bacteria</taxon>
        <taxon>Pseudomonadati</taxon>
        <taxon>Bacteroidota</taxon>
        <taxon>Flavobacteriia</taxon>
        <taxon>Flavobacteriales</taxon>
        <taxon>Flavobacteriaceae</taxon>
        <taxon>Flavivirga</taxon>
    </lineage>
</organism>
<evidence type="ECO:0000313" key="4">
    <source>
        <dbReference type="Proteomes" id="UP001176883"/>
    </source>
</evidence>
<gene>
    <name evidence="3" type="ORF">Q4Q35_03810</name>
</gene>
<feature type="domain" description="Amidohydrolase-related" evidence="2">
    <location>
        <begin position="3"/>
        <end position="275"/>
    </location>
</feature>
<protein>
    <submittedName>
        <fullName evidence="3">Amidohydrolase family protein</fullName>
    </submittedName>
</protein>
<evidence type="ECO:0000259" key="2">
    <source>
        <dbReference type="Pfam" id="PF04909"/>
    </source>
</evidence>
<dbReference type="Pfam" id="PF04909">
    <property type="entry name" value="Amidohydro_2"/>
    <property type="match status" value="1"/>
</dbReference>
<dbReference type="PANTHER" id="PTHR43569">
    <property type="entry name" value="AMIDOHYDROLASE"/>
    <property type="match status" value="1"/>
</dbReference>
<keyword evidence="4" id="KW-1185">Reference proteome</keyword>
<evidence type="ECO:0000313" key="3">
    <source>
        <dbReference type="EMBL" id="MDO5968923.1"/>
    </source>
</evidence>
<sequence>MIIDAHQHFWNYDPVRDSWIDDSMQVIRKDFLPKGLRPVLEANNVDGCIAVQADQSEEETEFLLECAKNNPFIKGVVGWLDLRAENIEERLTHYSKHKLFKGVRHIVQAETDDAFMLKPDFLNGINKLEQFGLTYDILIHEGQLSQAVALVEKCPNQQFVLDHIAKPKISNGVDSIWEKHMRALGAYKNVSCKISGMVTETQDFKWQEKDFTPFLDVIVDAFGVDRLLYGSDWPVCLLAGTYGEVIQIVQRYFEKFSKQDVLKVMGENAARIYKLD</sequence>
<comment type="caution">
    <text evidence="3">The sequence shown here is derived from an EMBL/GenBank/DDBJ whole genome shotgun (WGS) entry which is preliminary data.</text>
</comment>
<dbReference type="SUPFAM" id="SSF51556">
    <property type="entry name" value="Metallo-dependent hydrolases"/>
    <property type="match status" value="1"/>
</dbReference>
<proteinExistence type="inferred from homology"/>
<dbReference type="InterPro" id="IPR052350">
    <property type="entry name" value="Metallo-dep_Lactonases"/>
</dbReference>